<sequence length="1050" mass="110161">MTTVFRRDDRSTPVPQQPPAKPVPAAKPQPTEATTPPKPGDPNFVGPVAAAPATAPATGPAPTTAPTAGPKPGDPNFVGPVATAPGAPKPPAEEVTPERKAEISTWVADNAGERSRGGFLWLGHDEHGGERTAAAMRGDSSLGKLTEAEQRELARQSVGAVLGQRGDQRSENLREMAEGVKDDPTARRILAEELARPEAATKASHARGIPTMASEGYFEGQYEAMEQAIKLDPAAAVRQFDGIEPQLASVLGANPEARRELWAALGDKGRIPAEQADRLATSLFMFEDGSALTSQKDRQNFANAIANVKRPGDGPTDKIGREQTARNLEQVLQDPGARDMLFNQETSPEQRVWALDMAAADGACTTKDHMKGGWENEQVSRDYAQKVTDAYQQRGTDPQTLSGEALRNTVGQAMGYQPDQLPEGAQTDAMMAQGMDYQFYSRGGNNAALDKVADQITSLGGADAKVTVIPISVTAEGQGAAVVPLFRVETEGGPQFVDHSGRTYKDVKDWEENNTLPEGKMTYAEGLDLKSDKLTHRNTPGVVDTFSEGFGKVVDGVAIGAGIVAGVVIIAGSGGTAAPLVAGGAGLWMAGRAGQSLHDKATHGQDITDLSDPSVRADWLEVAAGTLSVGALGGAMKLATAGARVTPGLARTVAGLGYAAEGADAIAMADQAIQLGQNWDNMSGKDRAASLLNIGFWAGMSGASHRAGQSATNGTGFAGIDASIRNGTATLPRADVPVSQNTSLAPGEVRVAYDTQNGRATNVRIETGTGPISPDLLALHQTTANQMKNANGLRDRLTSLLTGQQQPEVGSNAWEAKLEIDKITTESSQLATQLANAKTPTERDAIAVRQRELDQALVRETRRLDAAASQGNGFVAAPRSQTDIQNQYVASGDITLGIPAGTAALAAPKPGDAKLTNFGTLKGDQAQGIEVTLDRSMLDTGTHADPNLRPPGFEGGGANHSRGHLLARRLGGDGAEMANLVTLYQNPTNSPVMRSFEDVVYRAVDAGENVNYRVTPVYAEGNPVPTHIVLQAKGDQGLDIAVTINNRDGV</sequence>
<dbReference type="GO" id="GO:0004519">
    <property type="term" value="F:endonuclease activity"/>
    <property type="evidence" value="ECO:0007669"/>
    <property type="project" value="UniProtKB-KW"/>
</dbReference>
<keyword evidence="4" id="KW-0255">Endonuclease</keyword>
<dbReference type="EMBL" id="VLKU01000004">
    <property type="protein sequence ID" value="TWI35121.1"/>
    <property type="molecule type" value="Genomic_DNA"/>
</dbReference>
<dbReference type="OrthoDB" id="9783680at2"/>
<dbReference type="Pfam" id="PF13930">
    <property type="entry name" value="Endonuclea_NS_2"/>
    <property type="match status" value="1"/>
</dbReference>
<evidence type="ECO:0000259" key="3">
    <source>
        <dbReference type="Pfam" id="PF16013"/>
    </source>
</evidence>
<gene>
    <name evidence="4" type="ORF">IQ24_01630</name>
</gene>
<evidence type="ECO:0000313" key="5">
    <source>
        <dbReference type="Proteomes" id="UP000316225"/>
    </source>
</evidence>
<evidence type="ECO:0000256" key="1">
    <source>
        <dbReference type="SAM" id="MobiDB-lite"/>
    </source>
</evidence>
<keyword evidence="5" id="KW-1185">Reference proteome</keyword>
<keyword evidence="4" id="KW-0378">Hydrolase</keyword>
<proteinExistence type="predicted"/>
<dbReference type="AlphaFoldDB" id="A0A562NSS8"/>
<comment type="caution">
    <text evidence="4">The sequence shown here is derived from an EMBL/GenBank/DDBJ whole genome shotgun (WGS) entry which is preliminary data.</text>
</comment>
<organism evidence="4 5">
    <name type="scientific">Paracoccus sulfuroxidans</name>
    <dbReference type="NCBI Taxonomy" id="384678"/>
    <lineage>
        <taxon>Bacteria</taxon>
        <taxon>Pseudomonadati</taxon>
        <taxon>Pseudomonadota</taxon>
        <taxon>Alphaproteobacteria</taxon>
        <taxon>Rhodobacterales</taxon>
        <taxon>Paracoccaceae</taxon>
        <taxon>Paracoccus</taxon>
    </lineage>
</organism>
<dbReference type="PANTHER" id="PTHR21115:SF0">
    <property type="entry name" value="GH06117P-RELATED"/>
    <property type="match status" value="1"/>
</dbReference>
<dbReference type="InterPro" id="IPR044927">
    <property type="entry name" value="Endonuclea_NS_2"/>
</dbReference>
<feature type="compositionally biased region" description="Basic and acidic residues" evidence="1">
    <location>
        <begin position="1"/>
        <end position="11"/>
    </location>
</feature>
<keyword evidence="4" id="KW-0540">Nuclease</keyword>
<dbReference type="InterPro" id="IPR031962">
    <property type="entry name" value="DUF4781"/>
</dbReference>
<feature type="compositionally biased region" description="Pro residues" evidence="1">
    <location>
        <begin position="15"/>
        <end position="27"/>
    </location>
</feature>
<reference evidence="4 5" key="1">
    <citation type="journal article" date="2015" name="Stand. Genomic Sci.">
        <title>Genomic Encyclopedia of Bacterial and Archaeal Type Strains, Phase III: the genomes of soil and plant-associated and newly described type strains.</title>
        <authorList>
            <person name="Whitman W.B."/>
            <person name="Woyke T."/>
            <person name="Klenk H.P."/>
            <person name="Zhou Y."/>
            <person name="Lilburn T.G."/>
            <person name="Beck B.J."/>
            <person name="De Vos P."/>
            <person name="Vandamme P."/>
            <person name="Eisen J.A."/>
            <person name="Garrity G."/>
            <person name="Hugenholtz P."/>
            <person name="Kyrpides N.C."/>
        </authorList>
    </citation>
    <scope>NUCLEOTIDE SEQUENCE [LARGE SCALE GENOMIC DNA]</scope>
    <source>
        <strain evidence="4 5">CGMCC 1.5364</strain>
    </source>
</reference>
<dbReference type="Gene3D" id="3.40.570.10">
    <property type="entry name" value="Extracellular Endonuclease, subunit A"/>
    <property type="match status" value="1"/>
</dbReference>
<accession>A0A562NSS8</accession>
<protein>
    <submittedName>
        <fullName evidence="4">DNA/RNA non-specific endonuclease</fullName>
    </submittedName>
</protein>
<evidence type="ECO:0000259" key="2">
    <source>
        <dbReference type="Pfam" id="PF13930"/>
    </source>
</evidence>
<dbReference type="Pfam" id="PF16013">
    <property type="entry name" value="DUF4781"/>
    <property type="match status" value="1"/>
</dbReference>
<evidence type="ECO:0000313" key="4">
    <source>
        <dbReference type="EMBL" id="TWI35121.1"/>
    </source>
</evidence>
<feature type="compositionally biased region" description="Low complexity" evidence="1">
    <location>
        <begin position="46"/>
        <end position="75"/>
    </location>
</feature>
<feature type="domain" description="Type VII secretion system protein EssD-like" evidence="2">
    <location>
        <begin position="940"/>
        <end position="1034"/>
    </location>
</feature>
<name>A0A562NSS8_9RHOB</name>
<dbReference type="InterPro" id="IPR044929">
    <property type="entry name" value="DNA/RNA_non-sp_Endonuclease_sf"/>
</dbReference>
<feature type="region of interest" description="Disordered" evidence="1">
    <location>
        <begin position="1"/>
        <end position="100"/>
    </location>
</feature>
<dbReference type="Proteomes" id="UP000316225">
    <property type="component" value="Unassembled WGS sequence"/>
</dbReference>
<dbReference type="PANTHER" id="PTHR21115">
    <property type="entry name" value="GH06117P-RELATED"/>
    <property type="match status" value="1"/>
</dbReference>
<feature type="domain" description="DUF4781" evidence="3">
    <location>
        <begin position="495"/>
        <end position="675"/>
    </location>
</feature>
<dbReference type="RefSeq" id="WP_145397354.1">
    <property type="nucleotide sequence ID" value="NZ_VLKU01000004.1"/>
</dbReference>